<feature type="region of interest" description="Disordered" evidence="1">
    <location>
        <begin position="32"/>
        <end position="97"/>
    </location>
</feature>
<evidence type="ECO:0000256" key="1">
    <source>
        <dbReference type="SAM" id="MobiDB-lite"/>
    </source>
</evidence>
<accession>A0A834A1S4</accession>
<dbReference type="EMBL" id="JABVXQ010000006">
    <property type="protein sequence ID" value="KAF6104040.1"/>
    <property type="molecule type" value="Genomic_DNA"/>
</dbReference>
<protein>
    <submittedName>
        <fullName evidence="2">Uncharacterized protein</fullName>
    </submittedName>
</protein>
<sequence length="138" mass="13688">MWRVVGKAAAASRGIALGRSFRACRGKSPQYQGGLLPSVAGDSHVPSSSGDSAPRAGSPAQVLQPGGAPPSTPPAGRGLHSGQALGPSPVLRDATAGEHSCAGLLSSVPSGRPPRRPHWGGCVAPVAEAAFLTPTRSG</sequence>
<proteinExistence type="predicted"/>
<name>A0A834A1S4_9CHIR</name>
<evidence type="ECO:0000313" key="2">
    <source>
        <dbReference type="EMBL" id="KAF6104040.1"/>
    </source>
</evidence>
<gene>
    <name evidence="2" type="ORF">HJG60_011089</name>
</gene>
<reference evidence="2 3" key="1">
    <citation type="journal article" date="2020" name="Nature">
        <title>Six reference-quality genomes reveal evolution of bat adaptations.</title>
        <authorList>
            <person name="Jebb D."/>
            <person name="Huang Z."/>
            <person name="Pippel M."/>
            <person name="Hughes G.M."/>
            <person name="Lavrichenko K."/>
            <person name="Devanna P."/>
            <person name="Winkler S."/>
            <person name="Jermiin L.S."/>
            <person name="Skirmuntt E.C."/>
            <person name="Katzourakis A."/>
            <person name="Burkitt-Gray L."/>
            <person name="Ray D.A."/>
            <person name="Sullivan K.A.M."/>
            <person name="Roscito J.G."/>
            <person name="Kirilenko B.M."/>
            <person name="Davalos L.M."/>
            <person name="Corthals A.P."/>
            <person name="Power M.L."/>
            <person name="Jones G."/>
            <person name="Ransome R.D."/>
            <person name="Dechmann D.K.N."/>
            <person name="Locatelli A.G."/>
            <person name="Puechmaille S.J."/>
            <person name="Fedrigo O."/>
            <person name="Jarvis E.D."/>
            <person name="Hiller M."/>
            <person name="Vernes S.C."/>
            <person name="Myers E.W."/>
            <person name="Teeling E.C."/>
        </authorList>
    </citation>
    <scope>NUCLEOTIDE SEQUENCE [LARGE SCALE GENOMIC DNA]</scope>
    <source>
        <strain evidence="2">Bat1K_MPI-CBG_1</strain>
    </source>
</reference>
<dbReference type="AlphaFoldDB" id="A0A834A1S4"/>
<organism evidence="2 3">
    <name type="scientific">Phyllostomus discolor</name>
    <name type="common">pale spear-nosed bat</name>
    <dbReference type="NCBI Taxonomy" id="89673"/>
    <lineage>
        <taxon>Eukaryota</taxon>
        <taxon>Metazoa</taxon>
        <taxon>Chordata</taxon>
        <taxon>Craniata</taxon>
        <taxon>Vertebrata</taxon>
        <taxon>Euteleostomi</taxon>
        <taxon>Mammalia</taxon>
        <taxon>Eutheria</taxon>
        <taxon>Laurasiatheria</taxon>
        <taxon>Chiroptera</taxon>
        <taxon>Yangochiroptera</taxon>
        <taxon>Phyllostomidae</taxon>
        <taxon>Phyllostominae</taxon>
        <taxon>Phyllostomus</taxon>
    </lineage>
</organism>
<evidence type="ECO:0000313" key="3">
    <source>
        <dbReference type="Proteomes" id="UP000664940"/>
    </source>
</evidence>
<dbReference type="Proteomes" id="UP000664940">
    <property type="component" value="Unassembled WGS sequence"/>
</dbReference>
<comment type="caution">
    <text evidence="2">The sequence shown here is derived from an EMBL/GenBank/DDBJ whole genome shotgun (WGS) entry which is preliminary data.</text>
</comment>